<protein>
    <submittedName>
        <fullName evidence="1">Uncharacterized protein</fullName>
    </submittedName>
</protein>
<name>A0A8R1HMV5_CAEJA</name>
<dbReference type="Proteomes" id="UP000005237">
    <property type="component" value="Unassembled WGS sequence"/>
</dbReference>
<organism evidence="1 2">
    <name type="scientific">Caenorhabditis japonica</name>
    <dbReference type="NCBI Taxonomy" id="281687"/>
    <lineage>
        <taxon>Eukaryota</taxon>
        <taxon>Metazoa</taxon>
        <taxon>Ecdysozoa</taxon>
        <taxon>Nematoda</taxon>
        <taxon>Chromadorea</taxon>
        <taxon>Rhabditida</taxon>
        <taxon>Rhabditina</taxon>
        <taxon>Rhabditomorpha</taxon>
        <taxon>Rhabditoidea</taxon>
        <taxon>Rhabditidae</taxon>
        <taxon>Peloderinae</taxon>
        <taxon>Caenorhabditis</taxon>
    </lineage>
</organism>
<accession>A0A8R1HMV5</accession>
<dbReference type="SUPFAM" id="SSF56672">
    <property type="entry name" value="DNA/RNA polymerases"/>
    <property type="match status" value="1"/>
</dbReference>
<dbReference type="Gene3D" id="3.10.10.10">
    <property type="entry name" value="HIV Type 1 Reverse Transcriptase, subunit A, domain 1"/>
    <property type="match status" value="1"/>
</dbReference>
<evidence type="ECO:0000313" key="1">
    <source>
        <dbReference type="EnsemblMetazoa" id="CJA02248.1"/>
    </source>
</evidence>
<keyword evidence="2" id="KW-1185">Reference proteome</keyword>
<dbReference type="Gene3D" id="3.30.70.270">
    <property type="match status" value="1"/>
</dbReference>
<evidence type="ECO:0000313" key="2">
    <source>
        <dbReference type="Proteomes" id="UP000005237"/>
    </source>
</evidence>
<dbReference type="InterPro" id="IPR043128">
    <property type="entry name" value="Rev_trsase/Diguanyl_cyclase"/>
</dbReference>
<dbReference type="EnsemblMetazoa" id="CJA02248.1">
    <property type="protein sequence ID" value="CJA02248.1"/>
    <property type="gene ID" value="WBGene00121452"/>
</dbReference>
<dbReference type="AlphaFoldDB" id="A0A8R1HMV5"/>
<dbReference type="InterPro" id="IPR043502">
    <property type="entry name" value="DNA/RNA_pol_sf"/>
</dbReference>
<proteinExistence type="predicted"/>
<reference evidence="2" key="1">
    <citation type="submission" date="2010-08" db="EMBL/GenBank/DDBJ databases">
        <authorList>
            <consortium name="Caenorhabditis japonica Sequencing Consortium"/>
            <person name="Wilson R.K."/>
        </authorList>
    </citation>
    <scope>NUCLEOTIDE SEQUENCE [LARGE SCALE GENOMIC DNA]</scope>
    <source>
        <strain evidence="2">DF5081</strain>
    </source>
</reference>
<reference evidence="1" key="2">
    <citation type="submission" date="2022-06" db="UniProtKB">
        <authorList>
            <consortium name="EnsemblMetazoa"/>
        </authorList>
    </citation>
    <scope>IDENTIFICATION</scope>
    <source>
        <strain evidence="1">DF5081</strain>
    </source>
</reference>
<sequence length="94" mass="10247">MSPILLFNKADNMSWQLTVGFRALNACTEPAQSIILNIQKIIDFFGGQEFYTSLSFQSGLAKSALNGNTAPVSLENFCGCRSDLRVLLARSNVA</sequence>